<dbReference type="Proteomes" id="UP000515220">
    <property type="component" value="Chromosome"/>
</dbReference>
<accession>A0A6S6PFN4</accession>
<dbReference type="Gene3D" id="1.10.600.10">
    <property type="entry name" value="Farnesyl Diphosphate Synthase"/>
    <property type="match status" value="1"/>
</dbReference>
<proteinExistence type="predicted"/>
<protein>
    <recommendedName>
        <fullName evidence="3">Phytoene synthase</fullName>
    </recommendedName>
</protein>
<gene>
    <name evidence="1" type="ORF">AAJCM20276_07170</name>
</gene>
<evidence type="ECO:0008006" key="3">
    <source>
        <dbReference type="Google" id="ProtNLM"/>
    </source>
</evidence>
<dbReference type="SUPFAM" id="SSF48576">
    <property type="entry name" value="Terpenoid synthases"/>
    <property type="match status" value="1"/>
</dbReference>
<organism evidence="1 2">
    <name type="scientific">Acetobacter aceti</name>
    <dbReference type="NCBI Taxonomy" id="435"/>
    <lineage>
        <taxon>Bacteria</taxon>
        <taxon>Pseudomonadati</taxon>
        <taxon>Pseudomonadota</taxon>
        <taxon>Alphaproteobacteria</taxon>
        <taxon>Acetobacterales</taxon>
        <taxon>Acetobacteraceae</taxon>
        <taxon>Acetobacter</taxon>
        <taxon>Acetobacter subgen. Acetobacter</taxon>
    </lineage>
</organism>
<dbReference type="InterPro" id="IPR002060">
    <property type="entry name" value="Squ/phyt_synthse"/>
</dbReference>
<dbReference type="AlphaFoldDB" id="A0A6S6PFN4"/>
<reference evidence="1 2" key="1">
    <citation type="submission" date="2020-07" db="EMBL/GenBank/DDBJ databases">
        <title>Complete Genome Sequence of an acetic acid bacterium, Acetobacter aceti JCM20276.</title>
        <authorList>
            <person name="Hirose Y."/>
            <person name="Mihara H."/>
        </authorList>
    </citation>
    <scope>NUCLEOTIDE SEQUENCE [LARGE SCALE GENOMIC DNA]</scope>
    <source>
        <strain evidence="1 2">JCM20276</strain>
    </source>
</reference>
<name>A0A6S6PFN4_ACEAC</name>
<evidence type="ECO:0000313" key="2">
    <source>
        <dbReference type="Proteomes" id="UP000515220"/>
    </source>
</evidence>
<dbReference type="EMBL" id="AP023326">
    <property type="protein sequence ID" value="BCI66093.1"/>
    <property type="molecule type" value="Genomic_DNA"/>
</dbReference>
<dbReference type="RefSeq" id="WP_099348297.1">
    <property type="nucleotide sequence ID" value="NZ_AP023326.1"/>
</dbReference>
<sequence>MEKPDCETTARLCDPDRFFCAMFLPQTIRAEAFTLIALNCELSKALILPMSGTVTGPMAGLIRLQWWRDVIEDPEQGRQSRHEIAVPLADLLERGVVRKAPLLTLIDARETELCRFPDWTAWRSAMLGGAGMMQRVVGELLGIEDEAILAAVTRAGAAFGTGLLVRYLPQVLLSGRMPLPEEAFSDVGLSVHADSEELLESTRLATIVGILKREGLAFLPDRQDIRRARLAMLPAILARRDLGRPPVTAGAVRGIGDRLAVMAVGVRGR</sequence>
<evidence type="ECO:0000313" key="1">
    <source>
        <dbReference type="EMBL" id="BCI66093.1"/>
    </source>
</evidence>
<dbReference type="InterPro" id="IPR008949">
    <property type="entry name" value="Isoprenoid_synthase_dom_sf"/>
</dbReference>
<dbReference type="Pfam" id="PF00494">
    <property type="entry name" value="SQS_PSY"/>
    <property type="match status" value="1"/>
</dbReference>